<dbReference type="OrthoDB" id="67965at2759"/>
<keyword evidence="1" id="KW-0472">Membrane</keyword>
<proteinExistence type="predicted"/>
<feature type="transmembrane region" description="Helical" evidence="1">
    <location>
        <begin position="120"/>
        <end position="141"/>
    </location>
</feature>
<name>R8BNT8_PHAM7</name>
<feature type="transmembrane region" description="Helical" evidence="1">
    <location>
        <begin position="89"/>
        <end position="108"/>
    </location>
</feature>
<dbReference type="eggNOG" id="ENOG502RZZ4">
    <property type="taxonomic scope" value="Eukaryota"/>
</dbReference>
<evidence type="ECO:0000313" key="2">
    <source>
        <dbReference type="EMBL" id="EOO01068.1"/>
    </source>
</evidence>
<dbReference type="InterPro" id="IPR010721">
    <property type="entry name" value="UstE-like"/>
</dbReference>
<keyword evidence="1" id="KW-1133">Transmembrane helix</keyword>
<evidence type="ECO:0000313" key="3">
    <source>
        <dbReference type="Proteomes" id="UP000014074"/>
    </source>
</evidence>
<reference evidence="3" key="1">
    <citation type="journal article" date="2013" name="Genome Announc.">
        <title>Draft genome sequence of the ascomycete Phaeoacremonium aleophilum strain UCR-PA7, a causal agent of the esca disease complex in grapevines.</title>
        <authorList>
            <person name="Blanco-Ulate B."/>
            <person name="Rolshausen P."/>
            <person name="Cantu D."/>
        </authorList>
    </citation>
    <scope>NUCLEOTIDE SEQUENCE [LARGE SCALE GENOMIC DNA]</scope>
    <source>
        <strain evidence="3">UCR-PA7</strain>
    </source>
</reference>
<dbReference type="Gene3D" id="1.20.120.1630">
    <property type="match status" value="1"/>
</dbReference>
<dbReference type="KEGG" id="tmn:UCRPA7_3386"/>
<dbReference type="GeneID" id="19323729"/>
<dbReference type="PANTHER" id="PTHR32251">
    <property type="entry name" value="3-OXO-5-ALPHA-STEROID 4-DEHYDROGENASE"/>
    <property type="match status" value="1"/>
</dbReference>
<dbReference type="AlphaFoldDB" id="R8BNT8"/>
<keyword evidence="1" id="KW-0812">Transmembrane</keyword>
<dbReference type="EMBL" id="KB933041">
    <property type="protein sequence ID" value="EOO01068.1"/>
    <property type="molecule type" value="Genomic_DNA"/>
</dbReference>
<accession>R8BNT8</accession>
<dbReference type="RefSeq" id="XP_007914046.1">
    <property type="nucleotide sequence ID" value="XM_007915855.1"/>
</dbReference>
<gene>
    <name evidence="2" type="ORF">UCRPA7_3386</name>
</gene>
<sequence>MSNQSSDPPARKANDIIARGVKKPNLAGTATLIGLRALDPLLQYEILAKGLGSSLLAKLGLSTVPLGTALVVKTGIAAIDNLGLPLPSLILLGMSVGSAVKQIFWLTYISKEDFPPSSAVFVSAYNSVANSICSLLFVAAATSASLSTSLSVPLLGTSTRLPLPVAVGTALYLVGMILEAGSEVQRKWFKDKPENAGKICTEGLWSWARHINYGGYTLWRAGYALASGSWIAGLAVGAVQALHFVRIGMGNLDYYMSNHYGQQWARYKQNVRWSLIPGIY</sequence>
<evidence type="ECO:0000256" key="1">
    <source>
        <dbReference type="SAM" id="Phobius"/>
    </source>
</evidence>
<dbReference type="Pfam" id="PF06966">
    <property type="entry name" value="DUF1295"/>
    <property type="match status" value="1"/>
</dbReference>
<dbReference type="Proteomes" id="UP000014074">
    <property type="component" value="Unassembled WGS sequence"/>
</dbReference>
<protein>
    <submittedName>
        <fullName evidence="2">Putative membrane protein</fullName>
    </submittedName>
</protein>
<dbReference type="PANTHER" id="PTHR32251:SF15">
    <property type="entry name" value="3-OXO-5-ALPHA-STEROID 4-DEHYDROGENASE (DUF1295)"/>
    <property type="match status" value="1"/>
</dbReference>
<organism evidence="2 3">
    <name type="scientific">Phaeoacremonium minimum (strain UCR-PA7)</name>
    <name type="common">Esca disease fungus</name>
    <name type="synonym">Togninia minima</name>
    <dbReference type="NCBI Taxonomy" id="1286976"/>
    <lineage>
        <taxon>Eukaryota</taxon>
        <taxon>Fungi</taxon>
        <taxon>Dikarya</taxon>
        <taxon>Ascomycota</taxon>
        <taxon>Pezizomycotina</taxon>
        <taxon>Sordariomycetes</taxon>
        <taxon>Sordariomycetidae</taxon>
        <taxon>Togniniales</taxon>
        <taxon>Togniniaceae</taxon>
        <taxon>Phaeoacremonium</taxon>
    </lineage>
</organism>
<dbReference type="GO" id="GO:0016020">
    <property type="term" value="C:membrane"/>
    <property type="evidence" value="ECO:0007669"/>
    <property type="project" value="TreeGrafter"/>
</dbReference>
<dbReference type="HOGENOM" id="CLU_065850_0_0_1"/>
<feature type="transmembrane region" description="Helical" evidence="1">
    <location>
        <begin position="161"/>
        <end position="180"/>
    </location>
</feature>
<keyword evidence="3" id="KW-1185">Reference proteome</keyword>